<name>A0A2T5M267_9EURO</name>
<protein>
    <submittedName>
        <fullName evidence="2">Uncharacterized protein</fullName>
    </submittedName>
</protein>
<dbReference type="Proteomes" id="UP000244073">
    <property type="component" value="Unassembled WGS sequence"/>
</dbReference>
<proteinExistence type="predicted"/>
<feature type="region of interest" description="Disordered" evidence="1">
    <location>
        <begin position="138"/>
        <end position="162"/>
    </location>
</feature>
<accession>A0A2T5M267</accession>
<sequence>MKGPNEEVKYGLCALEILHVISFELVLESYAADGEVASQKDNLSGNFPRESVLPRLRYSKHRTPCREPDPCAMYPQGFPTPAPAVPCNTASARPLHPRTRSMLHPGMHQSVDTALATLGTVLLQSTPPPPVTIHRIFPPTHITTQPSNTPNPRSNRMELNPK</sequence>
<dbReference type="AlphaFoldDB" id="A0A2T5M267"/>
<feature type="compositionally biased region" description="Polar residues" evidence="1">
    <location>
        <begin position="141"/>
        <end position="154"/>
    </location>
</feature>
<dbReference type="VEuPathDB" id="FungiDB:P175DRAFT_0529697"/>
<dbReference type="EMBL" id="MSFN02000002">
    <property type="protein sequence ID" value="PTU22625.1"/>
    <property type="molecule type" value="Genomic_DNA"/>
</dbReference>
<dbReference type="RefSeq" id="XP_040754017.1">
    <property type="nucleotide sequence ID" value="XM_040899712.1"/>
</dbReference>
<dbReference type="GeneID" id="63816594"/>
<evidence type="ECO:0000313" key="2">
    <source>
        <dbReference type="EMBL" id="PTU22625.1"/>
    </source>
</evidence>
<reference evidence="2 3" key="1">
    <citation type="journal article" date="2018" name="Proc. Natl. Acad. Sci. U.S.A.">
        <title>Linking secondary metabolites to gene clusters through genome sequencing of six diverse Aspergillus species.</title>
        <authorList>
            <person name="Kaerboelling I."/>
            <person name="Vesth T.C."/>
            <person name="Frisvad J.C."/>
            <person name="Nybo J.L."/>
            <person name="Theobald S."/>
            <person name="Kuo A."/>
            <person name="Bowyer P."/>
            <person name="Matsuda Y."/>
            <person name="Mondo S."/>
            <person name="Lyhne E.K."/>
            <person name="Kogle M.E."/>
            <person name="Clum A."/>
            <person name="Lipzen A."/>
            <person name="Salamov A."/>
            <person name="Ngan C.Y."/>
            <person name="Daum C."/>
            <person name="Chiniquy J."/>
            <person name="Barry K."/>
            <person name="LaButti K."/>
            <person name="Haridas S."/>
            <person name="Simmons B.A."/>
            <person name="Magnuson J.K."/>
            <person name="Mortensen U.H."/>
            <person name="Larsen T.O."/>
            <person name="Grigoriev I.V."/>
            <person name="Baker S.E."/>
            <person name="Andersen M.R."/>
        </authorList>
    </citation>
    <scope>NUCLEOTIDE SEQUENCE [LARGE SCALE GENOMIC DNA]</scope>
    <source>
        <strain evidence="2 3">IBT 24754</strain>
    </source>
</reference>
<comment type="caution">
    <text evidence="2">The sequence shown here is derived from an EMBL/GenBank/DDBJ whole genome shotgun (WGS) entry which is preliminary data.</text>
</comment>
<gene>
    <name evidence="2" type="ORF">P175DRAFT_0529697</name>
</gene>
<organism evidence="2 3">
    <name type="scientific">Aspergillus ochraceoroseus IBT 24754</name>
    <dbReference type="NCBI Taxonomy" id="1392256"/>
    <lineage>
        <taxon>Eukaryota</taxon>
        <taxon>Fungi</taxon>
        <taxon>Dikarya</taxon>
        <taxon>Ascomycota</taxon>
        <taxon>Pezizomycotina</taxon>
        <taxon>Eurotiomycetes</taxon>
        <taxon>Eurotiomycetidae</taxon>
        <taxon>Eurotiales</taxon>
        <taxon>Aspergillaceae</taxon>
        <taxon>Aspergillus</taxon>
        <taxon>Aspergillus subgen. Nidulantes</taxon>
    </lineage>
</organism>
<evidence type="ECO:0000256" key="1">
    <source>
        <dbReference type="SAM" id="MobiDB-lite"/>
    </source>
</evidence>
<evidence type="ECO:0000313" key="3">
    <source>
        <dbReference type="Proteomes" id="UP000244073"/>
    </source>
</evidence>